<evidence type="ECO:0000313" key="1">
    <source>
        <dbReference type="EMBL" id="SVE07018.1"/>
    </source>
</evidence>
<gene>
    <name evidence="1" type="ORF">METZ01_LOCUS459872</name>
</gene>
<dbReference type="Pfam" id="PF11736">
    <property type="entry name" value="DUF3299"/>
    <property type="match status" value="1"/>
</dbReference>
<name>A0A383AIS7_9ZZZZ</name>
<organism evidence="1">
    <name type="scientific">marine metagenome</name>
    <dbReference type="NCBI Taxonomy" id="408172"/>
    <lineage>
        <taxon>unclassified sequences</taxon>
        <taxon>metagenomes</taxon>
        <taxon>ecological metagenomes</taxon>
    </lineage>
</organism>
<dbReference type="AlphaFoldDB" id="A0A383AIS7"/>
<proteinExistence type="predicted"/>
<dbReference type="EMBL" id="UINC01192071">
    <property type="protein sequence ID" value="SVE07018.1"/>
    <property type="molecule type" value="Genomic_DNA"/>
</dbReference>
<dbReference type="InterPro" id="IPR021727">
    <property type="entry name" value="DUF3299"/>
</dbReference>
<reference evidence="1" key="1">
    <citation type="submission" date="2018-05" db="EMBL/GenBank/DDBJ databases">
        <authorList>
            <person name="Lanie J.A."/>
            <person name="Ng W.-L."/>
            <person name="Kazmierczak K.M."/>
            <person name="Andrzejewski T.M."/>
            <person name="Davidsen T.M."/>
            <person name="Wayne K.J."/>
            <person name="Tettelin H."/>
            <person name="Glass J.I."/>
            <person name="Rusch D."/>
            <person name="Podicherti R."/>
            <person name="Tsui H.-C.T."/>
            <person name="Winkler M.E."/>
        </authorList>
    </citation>
    <scope>NUCLEOTIDE SEQUENCE</scope>
</reference>
<dbReference type="Gene3D" id="2.40.50.870">
    <property type="entry name" value="Protein of unknown function (DUF3299)"/>
    <property type="match status" value="1"/>
</dbReference>
<sequence length="251" mass="27036">PADKVIWIPIKGIQLMDGHNAETATDVSAVLLNLDGAAGFRLDMLYNKQNKVATFAWPLERVLAGFFQGGLPRYLKLARQFGQGNMSAFVDGDSVSHDALDAKDANITIEEGEVTSAGGKIVSRVTSSEDKEIVDLPLPSGSDTNLSAAIAPVVSNLPPLPKGSGYAPVSFMSLSKFPYEVEWEKHGKSFDLASFAQRVPVKVRQMDGQAAAVEGFMIPTVVNEDNKVTEFLLLPDQMSCCFGKSPEANGW</sequence>
<feature type="non-terminal residue" evidence="1">
    <location>
        <position position="251"/>
    </location>
</feature>
<feature type="non-terminal residue" evidence="1">
    <location>
        <position position="1"/>
    </location>
</feature>
<accession>A0A383AIS7</accession>
<protein>
    <submittedName>
        <fullName evidence="1">Uncharacterized protein</fullName>
    </submittedName>
</protein>